<dbReference type="Gene3D" id="3.40.50.10420">
    <property type="entry name" value="NagB/RpiA/CoA transferase-like"/>
    <property type="match status" value="1"/>
</dbReference>
<protein>
    <submittedName>
        <fullName evidence="2">Lactate utilization protein</fullName>
    </submittedName>
</protein>
<dbReference type="PANTHER" id="PTHR43682:SF1">
    <property type="entry name" value="LACTATE UTILIZATION PROTEIN C"/>
    <property type="match status" value="1"/>
</dbReference>
<evidence type="ECO:0000313" key="2">
    <source>
        <dbReference type="EMBL" id="MCL1116153.1"/>
    </source>
</evidence>
<evidence type="ECO:0000313" key="3">
    <source>
        <dbReference type="Proteomes" id="UP001203212"/>
    </source>
</evidence>
<dbReference type="Proteomes" id="UP001203212">
    <property type="component" value="Unassembled WGS sequence"/>
</dbReference>
<dbReference type="EMBL" id="JAKILK010000001">
    <property type="protein sequence ID" value="MCL1116153.1"/>
    <property type="molecule type" value="Genomic_DNA"/>
</dbReference>
<dbReference type="SUPFAM" id="SSF100950">
    <property type="entry name" value="NagB/RpiA/CoA transferase-like"/>
    <property type="match status" value="1"/>
</dbReference>
<dbReference type="PANTHER" id="PTHR43682">
    <property type="entry name" value="LACTATE UTILIZATION PROTEIN C"/>
    <property type="match status" value="1"/>
</dbReference>
<name>A0ABT0KXG2_9GAMM</name>
<accession>A0ABT0KXG2</accession>
<keyword evidence="3" id="KW-1185">Reference proteome</keyword>
<feature type="domain" description="LUD" evidence="1">
    <location>
        <begin position="101"/>
        <end position="207"/>
    </location>
</feature>
<organism evidence="2 3">
    <name type="scientific">Shewanella aestuarii</name>
    <dbReference type="NCBI Taxonomy" id="1028752"/>
    <lineage>
        <taxon>Bacteria</taxon>
        <taxon>Pseudomonadati</taxon>
        <taxon>Pseudomonadota</taxon>
        <taxon>Gammaproteobacteria</taxon>
        <taxon>Alteromonadales</taxon>
        <taxon>Shewanellaceae</taxon>
        <taxon>Shewanella</taxon>
    </lineage>
</organism>
<dbReference type="InterPro" id="IPR024185">
    <property type="entry name" value="FTHF_cligase-like_sf"/>
</dbReference>
<proteinExistence type="predicted"/>
<sequence>MSHNTASKHAILAALGQSSINQLNQKPDLSSLKSTSILPSELINRFEKGLTSVTGELIYPDNGNSIDLLKDNVAKLIHQGMQVISLVDGIKGNQLMTTHPHELKHIDYAIMPARFAVAENGAIWVDSEQLNGLNAKTHRVLPFICENLVLVLNKDNIVATMHDAPAKMRLHVGDFGTFIAGPSKTADIEQALVVGAHGAFSLKVYLI</sequence>
<dbReference type="RefSeq" id="WP_188839835.1">
    <property type="nucleotide sequence ID" value="NZ_BMOT01000001.1"/>
</dbReference>
<dbReference type="InterPro" id="IPR003741">
    <property type="entry name" value="LUD_dom"/>
</dbReference>
<reference evidence="2 3" key="1">
    <citation type="submission" date="2022-01" db="EMBL/GenBank/DDBJ databases">
        <title>Whole genome-based taxonomy of the Shewanellaceae.</title>
        <authorList>
            <person name="Martin-Rodriguez A.J."/>
        </authorList>
    </citation>
    <scope>NUCLEOTIDE SEQUENCE [LARGE SCALE GENOMIC DNA]</scope>
    <source>
        <strain evidence="2 3">JCM 17801</strain>
    </source>
</reference>
<dbReference type="Pfam" id="PF02589">
    <property type="entry name" value="LUD_dom"/>
    <property type="match status" value="1"/>
</dbReference>
<evidence type="ECO:0000259" key="1">
    <source>
        <dbReference type="Pfam" id="PF02589"/>
    </source>
</evidence>
<gene>
    <name evidence="2" type="ORF">L2689_02710</name>
</gene>
<dbReference type="InterPro" id="IPR037171">
    <property type="entry name" value="NagB/RpiA_transferase-like"/>
</dbReference>
<comment type="caution">
    <text evidence="2">The sequence shown here is derived from an EMBL/GenBank/DDBJ whole genome shotgun (WGS) entry which is preliminary data.</text>
</comment>